<evidence type="ECO:0000256" key="4">
    <source>
        <dbReference type="ARBA" id="ARBA00022801"/>
    </source>
</evidence>
<evidence type="ECO:0000256" key="3">
    <source>
        <dbReference type="ARBA" id="ARBA00022750"/>
    </source>
</evidence>
<dbReference type="SUPFAM" id="SSF50630">
    <property type="entry name" value="Acid proteases"/>
    <property type="match status" value="1"/>
</dbReference>
<feature type="compositionally biased region" description="Basic and acidic residues" evidence="6">
    <location>
        <begin position="273"/>
        <end position="290"/>
    </location>
</feature>
<dbReference type="OrthoDB" id="5596707at2759"/>
<proteinExistence type="inferred from homology"/>
<dbReference type="Gene3D" id="2.40.70.10">
    <property type="entry name" value="Acid Proteases"/>
    <property type="match status" value="1"/>
</dbReference>
<keyword evidence="5" id="KW-0862">Zinc</keyword>
<dbReference type="PANTHER" id="PTHR12917:SF1">
    <property type="entry name" value="AT13091P"/>
    <property type="match status" value="1"/>
</dbReference>
<dbReference type="EMBL" id="LSSK01000731">
    <property type="protein sequence ID" value="OMH82145.1"/>
    <property type="molecule type" value="Genomic_DNA"/>
</dbReference>
<dbReference type="Pfam" id="PF03732">
    <property type="entry name" value="Retrotrans_gag"/>
    <property type="match status" value="1"/>
</dbReference>
<sequence>MKKNDFEEAEYVDCVESYLGGKAKQWYIIYQDKFKDWTKCKELFLKQFKSKERELASWEELQGFKQDSMDILETASKLQVLFKAASITEEKDKLRYLTACLRPTFKKLIFEKGTESWEEAINHLVRHEQLESMCNDTSTGSGGNLFENVTKERLIQEARSIKDDPEVMYEKIVKKFDELSINIINSIKAGNSRPPPKSPFCFECREPGHWPYQCPRREANPRTGPSVASGSNAMPVNTNKREVNFLEVENDIVVSQVFECEANEAEIYAAEKRKNELQSEKEAKKRREGESTIEVKSNRDIIKPKIQRKKGIPIKFTTDKDEYSIKKELQGIQANINLAQLLEASPQVRKELISYVRRGEEYEIKEVNSIENVSSNCKAIISIFGRNYWAILDTGAACSVMSNAFAEVLGLDIDKESNQIIVTADGRKHGTKGIISEVPLTIAGQRFPVDMTVMDQKTHVLILGTNWFKRHGAVINLNSNELVLNNEEYEISLSISTRKDITIESKDNEYELYGVGIEKIEKPELQEEEIDEEIQRIIDANSDLMATELSDLTQTDRILHEIDTGEAKPVKSKPYRVPHYMREKLTEEINKMEEQGIITPCVSDWCAPDT</sequence>
<organism evidence="8 9">
    <name type="scientific">Zancudomyces culisetae</name>
    <name type="common">Gut fungus</name>
    <name type="synonym">Smittium culisetae</name>
    <dbReference type="NCBI Taxonomy" id="1213189"/>
    <lineage>
        <taxon>Eukaryota</taxon>
        <taxon>Fungi</taxon>
        <taxon>Fungi incertae sedis</taxon>
        <taxon>Zoopagomycota</taxon>
        <taxon>Kickxellomycotina</taxon>
        <taxon>Harpellomycetes</taxon>
        <taxon>Harpellales</taxon>
        <taxon>Legeriomycetaceae</taxon>
        <taxon>Zancudomyces</taxon>
    </lineage>
</organism>
<dbReference type="PANTHER" id="PTHR12917">
    <property type="entry name" value="ASPARTYL PROTEASE DDI-RELATED"/>
    <property type="match status" value="1"/>
</dbReference>
<dbReference type="InterPro" id="IPR001878">
    <property type="entry name" value="Znf_CCHC"/>
</dbReference>
<feature type="region of interest" description="Disordered" evidence="6">
    <location>
        <begin position="273"/>
        <end position="293"/>
    </location>
</feature>
<dbReference type="SUPFAM" id="SSF56672">
    <property type="entry name" value="DNA/RNA polymerases"/>
    <property type="match status" value="1"/>
</dbReference>
<comment type="caution">
    <text evidence="8">The sequence shown here is derived from an EMBL/GenBank/DDBJ whole genome shotgun (WGS) entry which is preliminary data.</text>
</comment>
<dbReference type="PROSITE" id="PS50158">
    <property type="entry name" value="ZF_CCHC"/>
    <property type="match status" value="1"/>
</dbReference>
<keyword evidence="5" id="KW-0863">Zinc-finger</keyword>
<keyword evidence="4" id="KW-0378">Hydrolase</keyword>
<dbReference type="Gene3D" id="4.10.60.10">
    <property type="entry name" value="Zinc finger, CCHC-type"/>
    <property type="match status" value="1"/>
</dbReference>
<accession>A0A1R1PMF1</accession>
<keyword evidence="5" id="KW-0479">Metal-binding</keyword>
<keyword evidence="3" id="KW-0064">Aspartyl protease</keyword>
<dbReference type="GO" id="GO:0004190">
    <property type="term" value="F:aspartic-type endopeptidase activity"/>
    <property type="evidence" value="ECO:0007669"/>
    <property type="project" value="UniProtKB-KW"/>
</dbReference>
<gene>
    <name evidence="8" type="ORF">AX774_g4384</name>
</gene>
<dbReference type="SUPFAM" id="SSF57756">
    <property type="entry name" value="Retrovirus zinc finger-like domains"/>
    <property type="match status" value="1"/>
</dbReference>
<keyword evidence="2" id="KW-0645">Protease</keyword>
<feature type="domain" description="CCHC-type" evidence="7">
    <location>
        <begin position="201"/>
        <end position="216"/>
    </location>
</feature>
<protein>
    <submittedName>
        <fullName evidence="8">DNA damage-inducible protein 1</fullName>
    </submittedName>
</protein>
<evidence type="ECO:0000256" key="6">
    <source>
        <dbReference type="SAM" id="MobiDB-lite"/>
    </source>
</evidence>
<evidence type="ECO:0000256" key="2">
    <source>
        <dbReference type="ARBA" id="ARBA00022670"/>
    </source>
</evidence>
<reference evidence="9" key="1">
    <citation type="submission" date="2017-01" db="EMBL/GenBank/DDBJ databases">
        <authorList>
            <person name="Wang Y."/>
            <person name="White M."/>
            <person name="Kvist S."/>
            <person name="Moncalvo J.-M."/>
        </authorList>
    </citation>
    <scope>NUCLEOTIDE SEQUENCE [LARGE SCALE GENOMIC DNA]</scope>
    <source>
        <strain evidence="9">COL-18-3</strain>
    </source>
</reference>
<dbReference type="CDD" id="cd00303">
    <property type="entry name" value="retropepsin_like"/>
    <property type="match status" value="1"/>
</dbReference>
<evidence type="ECO:0000313" key="8">
    <source>
        <dbReference type="EMBL" id="OMH82145.1"/>
    </source>
</evidence>
<dbReference type="InterPro" id="IPR005162">
    <property type="entry name" value="Retrotrans_gag_dom"/>
</dbReference>
<dbReference type="GO" id="GO:0006508">
    <property type="term" value="P:proteolysis"/>
    <property type="evidence" value="ECO:0007669"/>
    <property type="project" value="UniProtKB-KW"/>
</dbReference>
<comment type="similarity">
    <text evidence="1">Belongs to the DDI1 family.</text>
</comment>
<dbReference type="AlphaFoldDB" id="A0A1R1PMF1"/>
<evidence type="ECO:0000256" key="5">
    <source>
        <dbReference type="PROSITE-ProRule" id="PRU00047"/>
    </source>
</evidence>
<dbReference type="InterPro" id="IPR021109">
    <property type="entry name" value="Peptidase_aspartic_dom_sf"/>
</dbReference>
<keyword evidence="9" id="KW-1185">Reference proteome</keyword>
<name>A0A1R1PMF1_ZANCU</name>
<dbReference type="Gene3D" id="3.10.10.10">
    <property type="entry name" value="HIV Type 1 Reverse Transcriptase, subunit A, domain 1"/>
    <property type="match status" value="1"/>
</dbReference>
<dbReference type="InterPro" id="IPR036875">
    <property type="entry name" value="Znf_CCHC_sf"/>
</dbReference>
<evidence type="ECO:0000256" key="1">
    <source>
        <dbReference type="ARBA" id="ARBA00009136"/>
    </source>
</evidence>
<dbReference type="GO" id="GO:0008270">
    <property type="term" value="F:zinc ion binding"/>
    <property type="evidence" value="ECO:0007669"/>
    <property type="project" value="UniProtKB-KW"/>
</dbReference>
<dbReference type="GO" id="GO:0003676">
    <property type="term" value="F:nucleic acid binding"/>
    <property type="evidence" value="ECO:0007669"/>
    <property type="project" value="InterPro"/>
</dbReference>
<evidence type="ECO:0000313" key="9">
    <source>
        <dbReference type="Proteomes" id="UP000188320"/>
    </source>
</evidence>
<dbReference type="Pfam" id="PF08284">
    <property type="entry name" value="RVP_2"/>
    <property type="match status" value="1"/>
</dbReference>
<dbReference type="Proteomes" id="UP000188320">
    <property type="component" value="Unassembled WGS sequence"/>
</dbReference>
<evidence type="ECO:0000259" key="7">
    <source>
        <dbReference type="PROSITE" id="PS50158"/>
    </source>
</evidence>
<dbReference type="InterPro" id="IPR043502">
    <property type="entry name" value="DNA/RNA_pol_sf"/>
</dbReference>